<evidence type="ECO:0000313" key="2">
    <source>
        <dbReference type="Proteomes" id="UP001140234"/>
    </source>
</evidence>
<keyword evidence="2" id="KW-1185">Reference proteome</keyword>
<keyword evidence="1" id="KW-0012">Acyltransferase</keyword>
<evidence type="ECO:0000313" key="1">
    <source>
        <dbReference type="EMBL" id="KAJ2759940.1"/>
    </source>
</evidence>
<accession>A0ACC1JJW6</accession>
<feature type="non-terminal residue" evidence="1">
    <location>
        <position position="254"/>
    </location>
</feature>
<dbReference type="EMBL" id="JANBUJ010003642">
    <property type="protein sequence ID" value="KAJ2759940.1"/>
    <property type="molecule type" value="Genomic_DNA"/>
</dbReference>
<protein>
    <submittedName>
        <fullName evidence="1">3-oxoacyl-[acyl-carrier-protein] synthase</fullName>
        <ecNumber evidence="1">2.3.1.86</ecNumber>
    </submittedName>
</protein>
<organism evidence="1 2">
    <name type="scientific">Coemansia nantahalensis</name>
    <dbReference type="NCBI Taxonomy" id="2789366"/>
    <lineage>
        <taxon>Eukaryota</taxon>
        <taxon>Fungi</taxon>
        <taxon>Fungi incertae sedis</taxon>
        <taxon>Zoopagomycota</taxon>
        <taxon>Kickxellomycotina</taxon>
        <taxon>Kickxellomycetes</taxon>
        <taxon>Kickxellales</taxon>
        <taxon>Kickxellaceae</taxon>
        <taxon>Coemansia</taxon>
    </lineage>
</organism>
<sequence length="254" mass="26557">MSGAGPVKPSVGACATTVLSIDTAVDAIQTGKAKVMLAGGVDDFYEEPSTEFAAMGATSNTLDEYACGREPSEMCRPCTSTRNGFMEGQGAGVAVLMSASTAIACGAPIYGIIGMSATATDKNGRSVPAPGKGILTSAREAPGATAAPLRQLSIAHRRRAFETQLRMLDAWRADELALLAEDENAAARAEIDEQYADQRRALQDKLGNEFWKRTPAISPLRGSLAVWGLAADDIGLASFHGTSTKANDLNESEV</sequence>
<reference evidence="1" key="1">
    <citation type="submission" date="2022-07" db="EMBL/GenBank/DDBJ databases">
        <title>Phylogenomic reconstructions and comparative analyses of Kickxellomycotina fungi.</title>
        <authorList>
            <person name="Reynolds N.K."/>
            <person name="Stajich J.E."/>
            <person name="Barry K."/>
            <person name="Grigoriev I.V."/>
            <person name="Crous P."/>
            <person name="Smith M.E."/>
        </authorList>
    </citation>
    <scope>NUCLEOTIDE SEQUENCE</scope>
    <source>
        <strain evidence="1">CBS 109366</strain>
    </source>
</reference>
<gene>
    <name evidence="1" type="primary">FAS2</name>
    <name evidence="1" type="ORF">IWQ57_006428</name>
</gene>
<comment type="caution">
    <text evidence="1">The sequence shown here is derived from an EMBL/GenBank/DDBJ whole genome shotgun (WGS) entry which is preliminary data.</text>
</comment>
<dbReference type="EC" id="2.3.1.86" evidence="1"/>
<proteinExistence type="predicted"/>
<dbReference type="Proteomes" id="UP001140234">
    <property type="component" value="Unassembled WGS sequence"/>
</dbReference>
<name>A0ACC1JJW6_9FUNG</name>
<keyword evidence="1" id="KW-0808">Transferase</keyword>